<dbReference type="EC" id="1.5.1.3" evidence="3 7"/>
<dbReference type="Gene3D" id="3.40.430.10">
    <property type="entry name" value="Dihydrofolate Reductase, subunit A"/>
    <property type="match status" value="1"/>
</dbReference>
<dbReference type="Pfam" id="PF00186">
    <property type="entry name" value="DHFR_1"/>
    <property type="match status" value="1"/>
</dbReference>
<reference evidence="9 10" key="1">
    <citation type="submission" date="2020-02" db="EMBL/GenBank/DDBJ databases">
        <title>Sequencing the genomes of 1000 actinobacteria strains.</title>
        <authorList>
            <person name="Klenk H.-P."/>
        </authorList>
    </citation>
    <scope>NUCLEOTIDE SEQUENCE [LARGE SCALE GENOMIC DNA]</scope>
    <source>
        <strain evidence="9 10">DSM 19609</strain>
    </source>
</reference>
<dbReference type="EMBL" id="JAAMOZ010000001">
    <property type="protein sequence ID" value="NIH56025.1"/>
    <property type="molecule type" value="Genomic_DNA"/>
</dbReference>
<dbReference type="SUPFAM" id="SSF53597">
    <property type="entry name" value="Dihydrofolate reductase-like"/>
    <property type="match status" value="1"/>
</dbReference>
<evidence type="ECO:0000256" key="1">
    <source>
        <dbReference type="ARBA" id="ARBA00004903"/>
    </source>
</evidence>
<comment type="function">
    <text evidence="7">Key enzyme in folate metabolism. Catalyzes an essential reaction for de novo glycine and purine synthesis, and for DNA precursor synthesis.</text>
</comment>
<evidence type="ECO:0000313" key="9">
    <source>
        <dbReference type="EMBL" id="NIH56025.1"/>
    </source>
</evidence>
<dbReference type="GO" id="GO:0004146">
    <property type="term" value="F:dihydrofolate reductase activity"/>
    <property type="evidence" value="ECO:0007669"/>
    <property type="project" value="UniProtKB-EC"/>
</dbReference>
<comment type="catalytic activity">
    <reaction evidence="7">
        <text>(6S)-5,6,7,8-tetrahydrofolate + NADP(+) = 7,8-dihydrofolate + NADPH + H(+)</text>
        <dbReference type="Rhea" id="RHEA:15009"/>
        <dbReference type="ChEBI" id="CHEBI:15378"/>
        <dbReference type="ChEBI" id="CHEBI:57451"/>
        <dbReference type="ChEBI" id="CHEBI:57453"/>
        <dbReference type="ChEBI" id="CHEBI:57783"/>
        <dbReference type="ChEBI" id="CHEBI:58349"/>
        <dbReference type="EC" id="1.5.1.3"/>
    </reaction>
</comment>
<gene>
    <name evidence="9" type="ORF">FB473_000670</name>
</gene>
<dbReference type="CDD" id="cd00209">
    <property type="entry name" value="DHFR"/>
    <property type="match status" value="1"/>
</dbReference>
<comment type="pathway">
    <text evidence="1 7">Cofactor biosynthesis; tetrahydrofolate biosynthesis; 5,6,7,8-tetrahydrofolate from 7,8-dihydrofolate: step 1/1.</text>
</comment>
<name>A0ABX0SFQ5_9ACTN</name>
<dbReference type="PANTHER" id="PTHR48069">
    <property type="entry name" value="DIHYDROFOLATE REDUCTASE"/>
    <property type="match status" value="1"/>
</dbReference>
<accession>A0ABX0SFQ5</accession>
<dbReference type="InterPro" id="IPR001796">
    <property type="entry name" value="DHFR_dom"/>
</dbReference>
<dbReference type="PANTHER" id="PTHR48069:SF3">
    <property type="entry name" value="DIHYDROFOLATE REDUCTASE"/>
    <property type="match status" value="1"/>
</dbReference>
<dbReference type="PRINTS" id="PR00070">
    <property type="entry name" value="DHFR"/>
</dbReference>
<dbReference type="InterPro" id="IPR012259">
    <property type="entry name" value="DHFR"/>
</dbReference>
<evidence type="ECO:0000313" key="10">
    <source>
        <dbReference type="Proteomes" id="UP000749311"/>
    </source>
</evidence>
<dbReference type="InterPro" id="IPR024072">
    <property type="entry name" value="DHFR-like_dom_sf"/>
</dbReference>
<keyword evidence="5 7" id="KW-0521">NADP</keyword>
<comment type="similarity">
    <text evidence="2 7">Belongs to the dihydrofolate reductase family.</text>
</comment>
<evidence type="ECO:0000256" key="6">
    <source>
        <dbReference type="ARBA" id="ARBA00023002"/>
    </source>
</evidence>
<protein>
    <recommendedName>
        <fullName evidence="3 7">Dihydrofolate reductase</fullName>
        <ecNumber evidence="3 7">1.5.1.3</ecNumber>
    </recommendedName>
</protein>
<sequence>MPVVAIAVVARNGVIGDGHDQPFKFREDWARFKRVTMGHPLIMGRPTHEAMGLLPGRTSVVLTRHPEGLTFPRAEDGKPRGYAVSSIEQALEVARGLDDTVFIAGGGQVYRLAWPHVDELDLTRVHQDAAGDVVFPDVDPGGWLEVAREPHEQFDFVRYQRRSAR</sequence>
<evidence type="ECO:0000256" key="7">
    <source>
        <dbReference type="PIRNR" id="PIRNR000194"/>
    </source>
</evidence>
<comment type="caution">
    <text evidence="9">The sequence shown here is derived from an EMBL/GenBank/DDBJ whole genome shotgun (WGS) entry which is preliminary data.</text>
</comment>
<feature type="domain" description="DHFR" evidence="8">
    <location>
        <begin position="2"/>
        <end position="165"/>
    </location>
</feature>
<keyword evidence="6 7" id="KW-0560">Oxidoreductase</keyword>
<evidence type="ECO:0000256" key="3">
    <source>
        <dbReference type="ARBA" id="ARBA00012856"/>
    </source>
</evidence>
<dbReference type="Proteomes" id="UP000749311">
    <property type="component" value="Unassembled WGS sequence"/>
</dbReference>
<keyword evidence="10" id="KW-1185">Reference proteome</keyword>
<keyword evidence="4 7" id="KW-0554">One-carbon metabolism</keyword>
<dbReference type="PIRSF" id="PIRSF000194">
    <property type="entry name" value="DHFR"/>
    <property type="match status" value="1"/>
</dbReference>
<evidence type="ECO:0000256" key="2">
    <source>
        <dbReference type="ARBA" id="ARBA00009539"/>
    </source>
</evidence>
<dbReference type="PROSITE" id="PS51330">
    <property type="entry name" value="DHFR_2"/>
    <property type="match status" value="1"/>
</dbReference>
<evidence type="ECO:0000259" key="8">
    <source>
        <dbReference type="PROSITE" id="PS51330"/>
    </source>
</evidence>
<proteinExistence type="inferred from homology"/>
<evidence type="ECO:0000256" key="4">
    <source>
        <dbReference type="ARBA" id="ARBA00022563"/>
    </source>
</evidence>
<dbReference type="RefSeq" id="WP_167164831.1">
    <property type="nucleotide sequence ID" value="NZ_BAAAOO010000002.1"/>
</dbReference>
<evidence type="ECO:0000256" key="5">
    <source>
        <dbReference type="ARBA" id="ARBA00022857"/>
    </source>
</evidence>
<organism evidence="9 10">
    <name type="scientific">Brooklawnia cerclae</name>
    <dbReference type="NCBI Taxonomy" id="349934"/>
    <lineage>
        <taxon>Bacteria</taxon>
        <taxon>Bacillati</taxon>
        <taxon>Actinomycetota</taxon>
        <taxon>Actinomycetes</taxon>
        <taxon>Propionibacteriales</taxon>
        <taxon>Propionibacteriaceae</taxon>
        <taxon>Brooklawnia</taxon>
    </lineage>
</organism>